<feature type="chain" id="PRO_5045571664" evidence="2">
    <location>
        <begin position="23"/>
        <end position="1044"/>
    </location>
</feature>
<keyword evidence="1" id="KW-0677">Repeat</keyword>
<dbReference type="RefSeq" id="WP_367843577.1">
    <property type="nucleotide sequence ID" value="NZ_JBFOHL010000002.1"/>
</dbReference>
<dbReference type="Proteomes" id="UP001556170">
    <property type="component" value="Unassembled WGS sequence"/>
</dbReference>
<organism evidence="4 5">
    <name type="scientific">Rhodanobacter geophilus</name>
    <dbReference type="NCBI Taxonomy" id="3162488"/>
    <lineage>
        <taxon>Bacteria</taxon>
        <taxon>Pseudomonadati</taxon>
        <taxon>Pseudomonadota</taxon>
        <taxon>Gammaproteobacteria</taxon>
        <taxon>Lysobacterales</taxon>
        <taxon>Rhodanobacteraceae</taxon>
        <taxon>Rhodanobacter</taxon>
    </lineage>
</organism>
<evidence type="ECO:0000313" key="4">
    <source>
        <dbReference type="EMBL" id="MEW9623269.1"/>
    </source>
</evidence>
<name>A0ABV3QMI6_9GAMM</name>
<evidence type="ECO:0000313" key="5">
    <source>
        <dbReference type="Proteomes" id="UP001556170"/>
    </source>
</evidence>
<dbReference type="PANTHER" id="PTHR43739:SF5">
    <property type="entry name" value="EXO-ALPHA-SIALIDASE"/>
    <property type="match status" value="1"/>
</dbReference>
<comment type="caution">
    <text evidence="4">The sequence shown here is derived from an EMBL/GenBank/DDBJ whole genome shotgun (WGS) entry which is preliminary data.</text>
</comment>
<dbReference type="CDD" id="cd15482">
    <property type="entry name" value="Sialidase_non-viral"/>
    <property type="match status" value="2"/>
</dbReference>
<accession>A0ABV3QMI6</accession>
<feature type="signal peptide" evidence="2">
    <location>
        <begin position="1"/>
        <end position="22"/>
    </location>
</feature>
<keyword evidence="2" id="KW-0732">Signal</keyword>
<dbReference type="InterPro" id="IPR015943">
    <property type="entry name" value="WD40/YVTN_repeat-like_dom_sf"/>
</dbReference>
<dbReference type="Gene3D" id="2.130.10.10">
    <property type="entry name" value="YVTN repeat-like/Quinoprotein amine dehydrogenase"/>
    <property type="match status" value="5"/>
</dbReference>
<evidence type="ECO:0000256" key="2">
    <source>
        <dbReference type="SAM" id="SignalP"/>
    </source>
</evidence>
<evidence type="ECO:0000256" key="1">
    <source>
        <dbReference type="ARBA" id="ARBA00022737"/>
    </source>
</evidence>
<reference evidence="4 5" key="1">
    <citation type="submission" date="2024-06" db="EMBL/GenBank/DDBJ databases">
        <authorList>
            <person name="Woo H."/>
        </authorList>
    </citation>
    <scope>NUCLEOTIDE SEQUENCE [LARGE SCALE GENOMIC DNA]</scope>
    <source>
        <strain evidence="4 5">S2-g</strain>
    </source>
</reference>
<dbReference type="PANTHER" id="PTHR43739">
    <property type="entry name" value="XYLOGLUCANASE (EUROFUNG)"/>
    <property type="match status" value="1"/>
</dbReference>
<keyword evidence="5" id="KW-1185">Reference proteome</keyword>
<protein>
    <submittedName>
        <fullName evidence="4">WD40/YVTN/BNR-like repeat-containing protein</fullName>
    </submittedName>
</protein>
<dbReference type="SUPFAM" id="SSF110296">
    <property type="entry name" value="Oligoxyloglucan reducing end-specific cellobiohydrolase"/>
    <property type="match status" value="3"/>
</dbReference>
<gene>
    <name evidence="4" type="ORF">ABQJ56_03405</name>
</gene>
<dbReference type="InterPro" id="IPR031778">
    <property type="entry name" value="Sortilin_N"/>
</dbReference>
<dbReference type="InterPro" id="IPR052025">
    <property type="entry name" value="Xyloglucanase_GH74"/>
</dbReference>
<evidence type="ECO:0000259" key="3">
    <source>
        <dbReference type="Pfam" id="PF15902"/>
    </source>
</evidence>
<dbReference type="EMBL" id="JBFOHL010000002">
    <property type="protein sequence ID" value="MEW9623269.1"/>
    <property type="molecule type" value="Genomic_DNA"/>
</dbReference>
<sequence>MRLSHRLTVLAFGMVVTWAAQAAVAPSSYQALNWRMIGPFRGGRVLAVSGIPGDARHFYFGAVDGGVWATQDAGRTWQPIFDSEPVGSIGALALAPSNPKVIYVGTGEADMRSDIAHGNGMYKSVDGGRHWTRIGLADSYQIGKILVDPRNPDVVYVAALGHAYGPNAERGVFRSSDGGRTWTKVLSRNDDTGAIDLAFKPGDPGTIYAALWQTRRPPWSVYPPSNGPGSGLYVSHDGGTHWSQVQGNGFPAHPGRIGLATSPARPDRVYALVDAAGGEGGLYRSDDAGAHWKHATGDQRLWQRGWYFGGITADPKDADRVYVMNTIVLRSDDGGTHFIALKGDPTGDDFHTLWIDPTDSDRQILGVDQGTLVTLNGGKTWSSWFNQPTAQIYHVSTDNRFPYWVYGAQQDSGAVALPSRSGSGDGITMEQFHEITPGGESGMIAPDPDDPDIVYGGTVEKLDTRTEQVRSVDPTLAYPLAHYRGAWTLPLTFSRRGTRTLYFANQRLFRTTDGGDHWAPISPDLTREDAGIPSSLDAPTAADDDHVSKRRGVIYSIAPSPLDAKTLWVGTDDGLVWRSTDDGAHWQDITPKPLTPWSKVAGIEPSHFDPGVAYLAIDRHRLDDDTPYIYRTTDGGKSWARIDSGIPRDSFVNVVREDPQRRGLLYAGTERGMYVSFDDGAHWQPLQQNLPMTSVRDIDVHGDDLVIATHGRGFWIMDDVTALRQLADARTNAVTLFKPAVALRVRPAGFTGTPFPKDEPMAANPPDGAIIDYLLPAGVHGPVTLTVRDAQGQVVRSYSSAEKLTTPDPAKLPIAPEWVPVPARLSTAPGMHRFVWDLRYAHPGAPQADRTEARHKGGVWAPPGQYSVDLAVDGRSYRQPLTVQPDPRVHLPPAAYQHQFALARQVEDATMQAMEATQAATALLKSLEARQAHADAATRTRIEALAGKVADVSGVVAHPDPRNSMGAPPKRVDSLRALSMSLMKLEQAVDGADADPSADAQASWALLSKTLDATLGEWKQLQQGDLAALDASLTKAGQKPVAAH</sequence>
<dbReference type="Pfam" id="PF15902">
    <property type="entry name" value="Sortilin-Vps10"/>
    <property type="match status" value="1"/>
</dbReference>
<feature type="domain" description="Sortilin N-terminal" evidence="3">
    <location>
        <begin position="576"/>
        <end position="691"/>
    </location>
</feature>
<proteinExistence type="predicted"/>